<proteinExistence type="predicted"/>
<accession>A0A2N0NJZ6</accession>
<reference evidence="2 3" key="1">
    <citation type="submission" date="2016-04" db="EMBL/GenBank/DDBJ databases">
        <title>Genome analyses suggest a sexual origin of heterokaryosis in a supposedly ancient asexual fungus.</title>
        <authorList>
            <person name="Ropars J."/>
            <person name="Sedzielewska K."/>
            <person name="Noel J."/>
            <person name="Charron P."/>
            <person name="Farinelli L."/>
            <person name="Marton T."/>
            <person name="Kruger M."/>
            <person name="Pelin A."/>
            <person name="Brachmann A."/>
            <person name="Corradi N."/>
        </authorList>
    </citation>
    <scope>NUCLEOTIDE SEQUENCE [LARGE SCALE GENOMIC DNA]</scope>
    <source>
        <strain evidence="2 3">A5</strain>
    </source>
</reference>
<evidence type="ECO:0000256" key="1">
    <source>
        <dbReference type="SAM" id="MobiDB-lite"/>
    </source>
</evidence>
<protein>
    <submittedName>
        <fullName evidence="2">Uncharacterized protein</fullName>
    </submittedName>
</protein>
<sequence length="62" mass="6432">MTAIKNSKFILDLIFNIKSASICIAAAVAGLQAGATKKGHDSVVIQPKQIPPSKTRGAGTRP</sequence>
<name>A0A2N0NJZ6_9GLOM</name>
<comment type="caution">
    <text evidence="2">The sequence shown here is derived from an EMBL/GenBank/DDBJ whole genome shotgun (WGS) entry which is preliminary data.</text>
</comment>
<evidence type="ECO:0000313" key="3">
    <source>
        <dbReference type="Proteomes" id="UP000232722"/>
    </source>
</evidence>
<feature type="region of interest" description="Disordered" evidence="1">
    <location>
        <begin position="36"/>
        <end position="62"/>
    </location>
</feature>
<dbReference type="Proteomes" id="UP000232722">
    <property type="component" value="Unassembled WGS sequence"/>
</dbReference>
<evidence type="ECO:0000313" key="2">
    <source>
        <dbReference type="EMBL" id="PKB94891.1"/>
    </source>
</evidence>
<organism evidence="2 3">
    <name type="scientific">Rhizophagus irregularis</name>
    <dbReference type="NCBI Taxonomy" id="588596"/>
    <lineage>
        <taxon>Eukaryota</taxon>
        <taxon>Fungi</taxon>
        <taxon>Fungi incertae sedis</taxon>
        <taxon>Mucoromycota</taxon>
        <taxon>Glomeromycotina</taxon>
        <taxon>Glomeromycetes</taxon>
        <taxon>Glomerales</taxon>
        <taxon>Glomeraceae</taxon>
        <taxon>Rhizophagus</taxon>
    </lineage>
</organism>
<dbReference type="AlphaFoldDB" id="A0A2N0NJZ6"/>
<dbReference type="EMBL" id="LLXJ01005416">
    <property type="protein sequence ID" value="PKB94891.1"/>
    <property type="molecule type" value="Genomic_DNA"/>
</dbReference>
<gene>
    <name evidence="2" type="ORF">RhiirA5_437834</name>
</gene>
<reference evidence="2 3" key="2">
    <citation type="submission" date="2017-09" db="EMBL/GenBank/DDBJ databases">
        <title>Extensive intraspecific genome diversity in a model arbuscular mycorrhizal fungus.</title>
        <authorList>
            <person name="Chen E.C."/>
            <person name="Morin E."/>
            <person name="Beaudet D."/>
            <person name="Noel J."/>
            <person name="Ndikumana S."/>
            <person name="Charron P."/>
            <person name="St-Onge C."/>
            <person name="Giorgi J."/>
            <person name="Grigoriev I.V."/>
            <person name="Roux C."/>
            <person name="Martin F.M."/>
            <person name="Corradi N."/>
        </authorList>
    </citation>
    <scope>NUCLEOTIDE SEQUENCE [LARGE SCALE GENOMIC DNA]</scope>
    <source>
        <strain evidence="2 3">A5</strain>
    </source>
</reference>